<dbReference type="RefSeq" id="WP_144075799.1">
    <property type="nucleotide sequence ID" value="NZ_CP076129.1"/>
</dbReference>
<gene>
    <name evidence="2" type="ORF">KM029_21125</name>
</gene>
<name>A0ABX8H3A1_9BACT</name>
<keyword evidence="3" id="KW-1185">Reference proteome</keyword>
<dbReference type="Pfam" id="PF13302">
    <property type="entry name" value="Acetyltransf_3"/>
    <property type="match status" value="1"/>
</dbReference>
<organism evidence="2 3">
    <name type="scientific">Flammeovirga kamogawensis</name>
    <dbReference type="NCBI Taxonomy" id="373891"/>
    <lineage>
        <taxon>Bacteria</taxon>
        <taxon>Pseudomonadati</taxon>
        <taxon>Bacteroidota</taxon>
        <taxon>Cytophagia</taxon>
        <taxon>Cytophagales</taxon>
        <taxon>Flammeovirgaceae</taxon>
        <taxon>Flammeovirga</taxon>
    </lineage>
</organism>
<dbReference type="InterPro" id="IPR016181">
    <property type="entry name" value="Acyl_CoA_acyltransferase"/>
</dbReference>
<dbReference type="PROSITE" id="PS51186">
    <property type="entry name" value="GNAT"/>
    <property type="match status" value="1"/>
</dbReference>
<evidence type="ECO:0000313" key="2">
    <source>
        <dbReference type="EMBL" id="QWG10188.1"/>
    </source>
</evidence>
<feature type="domain" description="N-acetyltransferase" evidence="1">
    <location>
        <begin position="2"/>
        <end position="167"/>
    </location>
</feature>
<reference evidence="2 3" key="1">
    <citation type="submission" date="2021-05" db="EMBL/GenBank/DDBJ databases">
        <title>Comparative genomic studies on the polysaccharide-degrading batcterial strains of the Flammeovirga genus.</title>
        <authorList>
            <person name="Zewei F."/>
            <person name="Zheng Z."/>
            <person name="Yu L."/>
            <person name="Ruyue G."/>
            <person name="Yanhong M."/>
            <person name="Yuanyuan C."/>
            <person name="Jingyan G."/>
            <person name="Wenjun H."/>
        </authorList>
    </citation>
    <scope>NUCLEOTIDE SEQUENCE [LARGE SCALE GENOMIC DNA]</scope>
    <source>
        <strain evidence="2 3">YS10</strain>
    </source>
</reference>
<protein>
    <submittedName>
        <fullName evidence="2">GNAT family N-acetyltransferase</fullName>
    </submittedName>
</protein>
<evidence type="ECO:0000259" key="1">
    <source>
        <dbReference type="PROSITE" id="PS51186"/>
    </source>
</evidence>
<dbReference type="PANTHER" id="PTHR43415">
    <property type="entry name" value="SPERMIDINE N(1)-ACETYLTRANSFERASE"/>
    <property type="match status" value="1"/>
</dbReference>
<accession>A0ABX8H3A1</accession>
<dbReference type="CDD" id="cd04301">
    <property type="entry name" value="NAT_SF"/>
    <property type="match status" value="1"/>
</dbReference>
<dbReference type="SUPFAM" id="SSF55729">
    <property type="entry name" value="Acyl-CoA N-acyltransferases (Nat)"/>
    <property type="match status" value="1"/>
</dbReference>
<evidence type="ECO:0000313" key="3">
    <source>
        <dbReference type="Proteomes" id="UP000682802"/>
    </source>
</evidence>
<dbReference type="Proteomes" id="UP000682802">
    <property type="component" value="Chromosome 2"/>
</dbReference>
<proteinExistence type="predicted"/>
<dbReference type="InterPro" id="IPR000182">
    <property type="entry name" value="GNAT_dom"/>
</dbReference>
<dbReference type="EMBL" id="CP076129">
    <property type="protein sequence ID" value="QWG10188.1"/>
    <property type="molecule type" value="Genomic_DNA"/>
</dbReference>
<sequence>MIQLKPLQKADVDYFYNWINDEEVTRYSLSIFSKISSKSEINKWYTSVLNSSFEIVYGIYLENTSELIGYTGFSNISRQNNSAEYFLFIGNKKFWGQGIGTRVTEEILEIGFFGHKFNRIMLTVSEPNIGALKAYSKAGFIKEGRLRKACFRQGEYHDKIIMSILVNEFQSKSTSL</sequence>
<dbReference type="Gene3D" id="3.40.630.30">
    <property type="match status" value="1"/>
</dbReference>
<dbReference type="PANTHER" id="PTHR43415:SF3">
    <property type="entry name" value="GNAT-FAMILY ACETYLTRANSFERASE"/>
    <property type="match status" value="1"/>
</dbReference>